<proteinExistence type="inferred from homology"/>
<protein>
    <recommendedName>
        <fullName evidence="2">Ubiquitin-like-conjugating enzyme ATG10</fullName>
    </recommendedName>
    <alternativeName>
        <fullName evidence="6">Autophagy-related protein 10</fullName>
    </alternativeName>
</protein>
<comment type="caution">
    <text evidence="7">The sequence shown here is derived from an EMBL/GenBank/DDBJ whole genome shotgun (WGS) entry which is preliminary data.</text>
</comment>
<evidence type="ECO:0000256" key="6">
    <source>
        <dbReference type="ARBA" id="ARBA00029833"/>
    </source>
</evidence>
<dbReference type="AlphaFoldDB" id="A0A9Q0DVC4"/>
<dbReference type="PANTHER" id="PTHR14957">
    <property type="entry name" value="UBIQUITIN-LIKE-CONJUGATING ENZYME ATG10"/>
    <property type="match status" value="1"/>
</dbReference>
<evidence type="ECO:0000256" key="1">
    <source>
        <dbReference type="ARBA" id="ARBA00005696"/>
    </source>
</evidence>
<organism evidence="7 8">
    <name type="scientific">Muraenolepis orangiensis</name>
    <name type="common">Patagonian moray cod</name>
    <dbReference type="NCBI Taxonomy" id="630683"/>
    <lineage>
        <taxon>Eukaryota</taxon>
        <taxon>Metazoa</taxon>
        <taxon>Chordata</taxon>
        <taxon>Craniata</taxon>
        <taxon>Vertebrata</taxon>
        <taxon>Euteleostomi</taxon>
        <taxon>Actinopterygii</taxon>
        <taxon>Neopterygii</taxon>
        <taxon>Teleostei</taxon>
        <taxon>Neoteleostei</taxon>
        <taxon>Acanthomorphata</taxon>
        <taxon>Zeiogadaria</taxon>
        <taxon>Gadariae</taxon>
        <taxon>Gadiformes</taxon>
        <taxon>Muraenolepidoidei</taxon>
        <taxon>Muraenolepididae</taxon>
        <taxon>Muraenolepis</taxon>
    </lineage>
</organism>
<evidence type="ECO:0000313" key="8">
    <source>
        <dbReference type="Proteomes" id="UP001148018"/>
    </source>
</evidence>
<sequence>MSSGSFDEKSFSLCCQLFLKHSDRLGDGWSWERLQVSGNNHTQHSEEGYLRKTSVRCVTITNNHEDPDPQPAVEVEEVSSIVNTGEVGRDDAEEDEACVASRSVGGAVLQYEYHILFSCSYGMPVLYFTVFDLEGRSVCLEQVWDLVHPNYRKRLQQSPWSTITQQEHPMLGRPFFVLHPCKTEEFMKVNHLVTWLSVVAPLVGLDLPLSYSTLLLHEPDPQVTTCVD</sequence>
<dbReference type="EMBL" id="JANIIK010000111">
    <property type="protein sequence ID" value="KAJ3595206.1"/>
    <property type="molecule type" value="Genomic_DNA"/>
</dbReference>
<evidence type="ECO:0000256" key="3">
    <source>
        <dbReference type="ARBA" id="ARBA00022679"/>
    </source>
</evidence>
<dbReference type="Gene3D" id="3.30.1460.50">
    <property type="match status" value="1"/>
</dbReference>
<keyword evidence="8" id="KW-1185">Reference proteome</keyword>
<evidence type="ECO:0000256" key="5">
    <source>
        <dbReference type="ARBA" id="ARBA00023006"/>
    </source>
</evidence>
<evidence type="ECO:0000256" key="4">
    <source>
        <dbReference type="ARBA" id="ARBA00022786"/>
    </source>
</evidence>
<dbReference type="InterPro" id="IPR007135">
    <property type="entry name" value="Atg3/Atg10"/>
</dbReference>
<evidence type="ECO:0000313" key="7">
    <source>
        <dbReference type="EMBL" id="KAJ3595206.1"/>
    </source>
</evidence>
<dbReference type="GO" id="GO:0000422">
    <property type="term" value="P:autophagy of mitochondrion"/>
    <property type="evidence" value="ECO:0007669"/>
    <property type="project" value="TreeGrafter"/>
</dbReference>
<dbReference type="GO" id="GO:0032446">
    <property type="term" value="P:protein modification by small protein conjugation"/>
    <property type="evidence" value="ECO:0007669"/>
    <property type="project" value="TreeGrafter"/>
</dbReference>
<dbReference type="OrthoDB" id="4089664at2759"/>
<keyword evidence="3" id="KW-0808">Transferase</keyword>
<keyword evidence="4" id="KW-0833">Ubl conjugation pathway</keyword>
<dbReference type="PANTHER" id="PTHR14957:SF1">
    <property type="entry name" value="UBIQUITIN-LIKE-CONJUGATING ENZYME ATG10"/>
    <property type="match status" value="1"/>
</dbReference>
<reference evidence="7" key="1">
    <citation type="submission" date="2022-07" db="EMBL/GenBank/DDBJ databases">
        <title>Chromosome-level genome of Muraenolepis orangiensis.</title>
        <authorList>
            <person name="Kim J."/>
        </authorList>
    </citation>
    <scope>NUCLEOTIDE SEQUENCE</scope>
    <source>
        <strain evidence="7">KU_S4_2022</strain>
        <tissue evidence="7">Muscle</tissue>
    </source>
</reference>
<dbReference type="GO" id="GO:0005829">
    <property type="term" value="C:cytosol"/>
    <property type="evidence" value="ECO:0007669"/>
    <property type="project" value="TreeGrafter"/>
</dbReference>
<dbReference type="GO" id="GO:0000045">
    <property type="term" value="P:autophagosome assembly"/>
    <property type="evidence" value="ECO:0007669"/>
    <property type="project" value="TreeGrafter"/>
</dbReference>
<gene>
    <name evidence="7" type="ORF">NHX12_004510</name>
</gene>
<dbReference type="GO" id="GO:0061651">
    <property type="term" value="F:Atg12 conjugating enzyme activity"/>
    <property type="evidence" value="ECO:0007669"/>
    <property type="project" value="TreeGrafter"/>
</dbReference>
<dbReference type="Proteomes" id="UP001148018">
    <property type="component" value="Unassembled WGS sequence"/>
</dbReference>
<name>A0A9Q0DVC4_9TELE</name>
<evidence type="ECO:0000256" key="2">
    <source>
        <dbReference type="ARBA" id="ARBA00021099"/>
    </source>
</evidence>
<keyword evidence="5" id="KW-0072">Autophagy</keyword>
<dbReference type="Pfam" id="PF03987">
    <property type="entry name" value="Autophagy_act_C"/>
    <property type="match status" value="1"/>
</dbReference>
<comment type="similarity">
    <text evidence="1">Belongs to the ATG10 family.</text>
</comment>
<accession>A0A9Q0DVC4</accession>